<dbReference type="AlphaFoldDB" id="A0A2G5BKM6"/>
<evidence type="ECO:0000313" key="2">
    <source>
        <dbReference type="EMBL" id="PIA19568.1"/>
    </source>
</evidence>
<protein>
    <submittedName>
        <fullName evidence="2">DUF667-domain-containing protein</fullName>
    </submittedName>
</protein>
<dbReference type="Proteomes" id="UP000242474">
    <property type="component" value="Unassembled WGS sequence"/>
</dbReference>
<feature type="domain" description="CFA20" evidence="1">
    <location>
        <begin position="1"/>
        <end position="185"/>
    </location>
</feature>
<dbReference type="STRING" id="763665.A0A2G5BKM6"/>
<evidence type="ECO:0000259" key="1">
    <source>
        <dbReference type="Pfam" id="PF05018"/>
    </source>
</evidence>
<organism evidence="2 3">
    <name type="scientific">Coemansia reversa (strain ATCC 12441 / NRRL 1564)</name>
    <dbReference type="NCBI Taxonomy" id="763665"/>
    <lineage>
        <taxon>Eukaryota</taxon>
        <taxon>Fungi</taxon>
        <taxon>Fungi incertae sedis</taxon>
        <taxon>Zoopagomycota</taxon>
        <taxon>Kickxellomycotina</taxon>
        <taxon>Kickxellomycetes</taxon>
        <taxon>Kickxellales</taxon>
        <taxon>Kickxellaceae</taxon>
        <taxon>Coemansia</taxon>
    </lineage>
</organism>
<reference evidence="2 3" key="1">
    <citation type="journal article" date="2015" name="Genome Biol. Evol.">
        <title>Phylogenomic analyses indicate that early fungi evolved digesting cell walls of algal ancestors of land plants.</title>
        <authorList>
            <person name="Chang Y."/>
            <person name="Wang S."/>
            <person name="Sekimoto S."/>
            <person name="Aerts A.L."/>
            <person name="Choi C."/>
            <person name="Clum A."/>
            <person name="LaButti K.M."/>
            <person name="Lindquist E.A."/>
            <person name="Yee Ngan C."/>
            <person name="Ohm R.A."/>
            <person name="Salamov A.A."/>
            <person name="Grigoriev I.V."/>
            <person name="Spatafora J.W."/>
            <person name="Berbee M.L."/>
        </authorList>
    </citation>
    <scope>NUCLEOTIDE SEQUENCE [LARGE SCALE GENOMIC DNA]</scope>
    <source>
        <strain evidence="2 3">NRRL 1564</strain>
    </source>
</reference>
<dbReference type="Pfam" id="PF05018">
    <property type="entry name" value="CFA20_dom"/>
    <property type="match status" value="1"/>
</dbReference>
<dbReference type="OrthoDB" id="7486196at2759"/>
<dbReference type="InterPro" id="IPR040441">
    <property type="entry name" value="CFA20/CFAP20DC"/>
</dbReference>
<dbReference type="InterPro" id="IPR007714">
    <property type="entry name" value="CFA20_dom"/>
</dbReference>
<proteinExistence type="predicted"/>
<sequence length="190" mass="21804">MLRHVYQAGILTIFNSASSKPLQLWCISAKSKGLVELEDDDKTDCPVLRLESAELASTFISLPRQTTQSLGVKLPYMVMIVKNTDHLFSFEVEIVDDQEQVRRLRTANYESDSRIDYDVSCLPLRLDCGWNYLTLDLGRMTSRIYGTVFKEVHRVTVHASACLRLIFFADRIIPENQLPAELRLYGKKEE</sequence>
<dbReference type="EMBL" id="KZ303486">
    <property type="protein sequence ID" value="PIA19568.1"/>
    <property type="molecule type" value="Genomic_DNA"/>
</dbReference>
<gene>
    <name evidence="2" type="ORF">COEREDRAFT_5396</name>
</gene>
<dbReference type="PANTHER" id="PTHR12458">
    <property type="entry name" value="ORF PROTEIN"/>
    <property type="match status" value="1"/>
</dbReference>
<evidence type="ECO:0000313" key="3">
    <source>
        <dbReference type="Proteomes" id="UP000242474"/>
    </source>
</evidence>
<name>A0A2G5BKM6_COERN</name>
<accession>A0A2G5BKM6</accession>
<keyword evidence="3" id="KW-1185">Reference proteome</keyword>